<dbReference type="RefSeq" id="XP_003001417.1">
    <property type="nucleotide sequence ID" value="XM_003001371.1"/>
</dbReference>
<dbReference type="CDD" id="cd00072">
    <property type="entry name" value="GYF"/>
    <property type="match status" value="1"/>
</dbReference>
<dbReference type="OrthoDB" id="48509at2759"/>
<dbReference type="InterPro" id="IPR035445">
    <property type="entry name" value="GYF-like_dom_sf"/>
</dbReference>
<dbReference type="eggNOG" id="KOG1862">
    <property type="taxonomic scope" value="Eukaryota"/>
</dbReference>
<dbReference type="KEGG" id="val:VDBG_08462"/>
<dbReference type="InterPro" id="IPR003169">
    <property type="entry name" value="GYF"/>
</dbReference>
<dbReference type="Gene3D" id="3.30.1490.40">
    <property type="match status" value="1"/>
</dbReference>
<feature type="compositionally biased region" description="Polar residues" evidence="1">
    <location>
        <begin position="233"/>
        <end position="246"/>
    </location>
</feature>
<accession>C9SU41</accession>
<feature type="region of interest" description="Disordered" evidence="1">
    <location>
        <begin position="1138"/>
        <end position="1201"/>
    </location>
</feature>
<feature type="compositionally biased region" description="Basic and acidic residues" evidence="1">
    <location>
        <begin position="900"/>
        <end position="918"/>
    </location>
</feature>
<dbReference type="PANTHER" id="PTHR14445">
    <property type="entry name" value="GRB10 INTERACTING GYF PROTEIN"/>
    <property type="match status" value="1"/>
</dbReference>
<evidence type="ECO:0000256" key="1">
    <source>
        <dbReference type="SAM" id="MobiDB-lite"/>
    </source>
</evidence>
<evidence type="ECO:0000259" key="2">
    <source>
        <dbReference type="PROSITE" id="PS50829"/>
    </source>
</evidence>
<sequence length="1201" mass="125871">MPLPSSFASAAAGQNANRDARAGRGDGRGGAGGDWMGRRLHPLGARSGGRPNGTLTFRRSSTTPGQTSHSATPSDQAFPQTPLEPTTPSVAGVASYDFASQPAQYAKQSILNLFQDAATQQESSEVLEPGWAPGHANGNSSRGWGKTGHTHANQDPNSCWLPAASNGPNSSRHLSAEEKEVRLPGSNRRKARSKGGTNGRKTSVSHGSGGPGFGVASPTSASRPSTRRRETTDSNPFASGGVSSPATARFNRDDSGFLFGRKGGEAKDQDLSEEEGGAPPSRGTPQGRGGFGGLMRSNTAGTPIAGTNISSLWGQSNPPPPSSGMGNFGQFALPTPTALGGSVRGGSRFANLIPGKEGAEDAGGAKQAETPGGTADRSWRSRPRTDTDPFGDDSLSGSAALGGAKDTSPPPMPNPATSNMGVFETPGFPGAAFGNSLFNPMGGELQSPGLSSIGGGVFGPPSAGGIGATGSLGRSKLGSLFPAAMQAQMQGHEQHENLSDSLPDLRQSNPLGAIGRNNFAPHRETESPMRTGRGVFEDLFPSSADSRAHNNVFGTPGEMPGGPLSGGPQSYTPINTSTSDLPSNQQRQMVMPDRMRWVYLDPQGQIQGPFTGLEMNDWYKANFFTPDLRVKKVEDSDFEPLGQLIRRIGNSREPFLVPQIGVPHGPPSANGPFSPATPGGVVPPLSGLFPSFGRTLTAEEQNNLERRKQEEQFAMAQQREVMMRQQAITRIQPGGIQGSLHHHSSAHSLQSQPSFDSIASPIGAPLQHAPRPATWLPGLDTTPPPPKADRAGKSTRAQLLSLTQQVQKAQAAAAKSATSGLPMPFPPPIPQSGTPLPAPTAQRVRSGLPEQYNRSQSGTPDTSSPQGDPGDGGAHCCQGRGGRRRRPQAGSRDGGRFTPRAREGHGPCHGPADHEHLGQRFAPWLPPARGPSPDRSRSAPGINLTLKQKTLADIQRRRGARKEKALPPRAVEACFGRGKAYADLRSHRLPQAAGSRAAGCSCCCCRRPRRPRLSDRRCRRQGQAPGGVAVAQSPVRSVSTTNVKPVSSTPKPVVTRPVASSVSVAAGKTDAAMDEFNKWLNRELTRGGIHGVDIDTFAAMLMILPAETSVIADAIYANSKTMNGAHFAEEFVRRKRRADQGIVEKQPTSAGGESKTAASSSGWSEVAKKSGAKEAGAPTAETNMQGAAFKVVSGRKKGSKK</sequence>
<feature type="compositionally biased region" description="Low complexity" evidence="1">
    <location>
        <begin position="803"/>
        <end position="819"/>
    </location>
</feature>
<feature type="compositionally biased region" description="Basic and acidic residues" evidence="1">
    <location>
        <begin position="18"/>
        <end position="27"/>
    </location>
</feature>
<feature type="compositionally biased region" description="Polar residues" evidence="1">
    <location>
        <begin position="53"/>
        <end position="89"/>
    </location>
</feature>
<feature type="region of interest" description="Disordered" evidence="1">
    <location>
        <begin position="735"/>
        <end position="945"/>
    </location>
</feature>
<organism evidence="4">
    <name type="scientific">Verticillium alfalfae (strain VaMs.102 / ATCC MYA-4576 / FGSC 10136)</name>
    <name type="common">Verticillium wilt of alfalfa</name>
    <name type="synonym">Verticillium albo-atrum</name>
    <dbReference type="NCBI Taxonomy" id="526221"/>
    <lineage>
        <taxon>Eukaryota</taxon>
        <taxon>Fungi</taxon>
        <taxon>Dikarya</taxon>
        <taxon>Ascomycota</taxon>
        <taxon>Pezizomycotina</taxon>
        <taxon>Sordariomycetes</taxon>
        <taxon>Hypocreomycetidae</taxon>
        <taxon>Glomerellales</taxon>
        <taxon>Plectosphaerellaceae</taxon>
        <taxon>Verticillium</taxon>
    </lineage>
</organism>
<feature type="compositionally biased region" description="Polar residues" evidence="1">
    <location>
        <begin position="852"/>
        <end position="866"/>
    </location>
</feature>
<dbReference type="Proteomes" id="UP000008698">
    <property type="component" value="Unassembled WGS sequence"/>
</dbReference>
<dbReference type="STRING" id="526221.C9SU41"/>
<dbReference type="InterPro" id="IPR051640">
    <property type="entry name" value="GRB10-interact_GYF"/>
</dbReference>
<dbReference type="AlphaFoldDB" id="C9SU41"/>
<feature type="region of interest" description="Disordered" evidence="1">
    <location>
        <begin position="119"/>
        <end position="423"/>
    </location>
</feature>
<feature type="domain" description="GYF" evidence="2">
    <location>
        <begin position="594"/>
        <end position="642"/>
    </location>
</feature>
<proteinExistence type="predicted"/>
<feature type="compositionally biased region" description="Low complexity" evidence="1">
    <location>
        <begin position="8"/>
        <end position="17"/>
    </location>
</feature>
<feature type="compositionally biased region" description="Polar residues" evidence="1">
    <location>
        <begin position="1146"/>
        <end position="1163"/>
    </location>
</feature>
<reference evidence="4" key="1">
    <citation type="journal article" date="2011" name="PLoS Pathog.">
        <title>Comparative genomics yields insights into niche adaptation of plant vascular wilt pathogens.</title>
        <authorList>
            <person name="Klosterman S.J."/>
            <person name="Subbarao K.V."/>
            <person name="Kang S."/>
            <person name="Veronese P."/>
            <person name="Gold S.E."/>
            <person name="Thomma B.P.H.J."/>
            <person name="Chen Z."/>
            <person name="Henrissat B."/>
            <person name="Lee Y.-H."/>
            <person name="Park J."/>
            <person name="Garcia-Pedrajas M.D."/>
            <person name="Barbara D.J."/>
            <person name="Anchieta A."/>
            <person name="de Jonge R."/>
            <person name="Santhanam P."/>
            <person name="Maruthachalam K."/>
            <person name="Atallah Z."/>
            <person name="Amyotte S.G."/>
            <person name="Paz Z."/>
            <person name="Inderbitzin P."/>
            <person name="Hayes R.J."/>
            <person name="Heiman D.I."/>
            <person name="Young S."/>
            <person name="Zeng Q."/>
            <person name="Engels R."/>
            <person name="Galagan J."/>
            <person name="Cuomo C.A."/>
            <person name="Dobinson K.F."/>
            <person name="Ma L.-J."/>
        </authorList>
    </citation>
    <scope>NUCLEOTIDE SEQUENCE [LARGE SCALE GENOMIC DNA]</scope>
    <source>
        <strain evidence="4">VaMs.102 / ATCC MYA-4576 / FGSC 10136</strain>
    </source>
</reference>
<feature type="region of interest" description="Disordered" evidence="1">
    <location>
        <begin position="512"/>
        <end position="531"/>
    </location>
</feature>
<evidence type="ECO:0000313" key="3">
    <source>
        <dbReference type="EMBL" id="EEY22352.1"/>
    </source>
</evidence>
<feature type="region of interest" description="Disordered" evidence="1">
    <location>
        <begin position="1"/>
        <end position="90"/>
    </location>
</feature>
<dbReference type="Pfam" id="PF02213">
    <property type="entry name" value="GYF"/>
    <property type="match status" value="1"/>
</dbReference>
<protein>
    <submittedName>
        <fullName evidence="3">GYF domain-containing protein</fullName>
    </submittedName>
</protein>
<dbReference type="PANTHER" id="PTHR14445:SF36">
    <property type="entry name" value="FI03272P-RELATED"/>
    <property type="match status" value="1"/>
</dbReference>
<evidence type="ECO:0000313" key="4">
    <source>
        <dbReference type="Proteomes" id="UP000008698"/>
    </source>
</evidence>
<feature type="compositionally biased region" description="Polar residues" evidence="1">
    <location>
        <begin position="296"/>
        <end position="315"/>
    </location>
</feature>
<feature type="region of interest" description="Disordered" evidence="1">
    <location>
        <begin position="1016"/>
        <end position="1051"/>
    </location>
</feature>
<keyword evidence="4" id="KW-1185">Reference proteome</keyword>
<dbReference type="GO" id="GO:0005829">
    <property type="term" value="C:cytosol"/>
    <property type="evidence" value="ECO:0007669"/>
    <property type="project" value="TreeGrafter"/>
</dbReference>
<dbReference type="OMA" id="GNTQGPW"/>
<dbReference type="SMART" id="SM00444">
    <property type="entry name" value="GYF"/>
    <property type="match status" value="1"/>
</dbReference>
<dbReference type="PROSITE" id="PS50829">
    <property type="entry name" value="GYF"/>
    <property type="match status" value="1"/>
</dbReference>
<name>C9SU41_VERA1</name>
<dbReference type="EMBL" id="DS985225">
    <property type="protein sequence ID" value="EEY22352.1"/>
    <property type="molecule type" value="Genomic_DNA"/>
</dbReference>
<gene>
    <name evidence="3" type="ORF">VDBG_08462</name>
</gene>
<feature type="compositionally biased region" description="Basic and acidic residues" evidence="1">
    <location>
        <begin position="377"/>
        <end position="387"/>
    </location>
</feature>
<dbReference type="HOGENOM" id="CLU_001585_1_0_1"/>
<dbReference type="SUPFAM" id="SSF55277">
    <property type="entry name" value="GYF domain"/>
    <property type="match status" value="1"/>
</dbReference>
<dbReference type="GeneID" id="9529471"/>